<dbReference type="InterPro" id="IPR012337">
    <property type="entry name" value="RNaseH-like_sf"/>
</dbReference>
<feature type="compositionally biased region" description="Basic and acidic residues" evidence="1">
    <location>
        <begin position="16"/>
        <end position="28"/>
    </location>
</feature>
<feature type="compositionally biased region" description="Polar residues" evidence="1">
    <location>
        <begin position="47"/>
        <end position="56"/>
    </location>
</feature>
<dbReference type="Proteomes" id="UP001201163">
    <property type="component" value="Unassembled WGS sequence"/>
</dbReference>
<evidence type="ECO:0000256" key="1">
    <source>
        <dbReference type="SAM" id="MobiDB-lite"/>
    </source>
</evidence>
<proteinExistence type="predicted"/>
<feature type="non-terminal residue" evidence="3">
    <location>
        <position position="94"/>
    </location>
</feature>
<evidence type="ECO:0000313" key="4">
    <source>
        <dbReference type="Proteomes" id="UP001201163"/>
    </source>
</evidence>
<sequence length="94" mass="10637">YRLTVRWTAGHVGIEGNEKADEEAKAAAEGKTSPASDLPRLLKKPLTDQQIGSQTKVQKRIKDAWKKEWSSSPRADRLKRFDSTIPSNKFLKLM</sequence>
<dbReference type="PROSITE" id="PS50879">
    <property type="entry name" value="RNASE_H_1"/>
    <property type="match status" value="1"/>
</dbReference>
<dbReference type="AlphaFoldDB" id="A0AAD4LRU4"/>
<organism evidence="3 4">
    <name type="scientific">Lactarius akahatsu</name>
    <dbReference type="NCBI Taxonomy" id="416441"/>
    <lineage>
        <taxon>Eukaryota</taxon>
        <taxon>Fungi</taxon>
        <taxon>Dikarya</taxon>
        <taxon>Basidiomycota</taxon>
        <taxon>Agaricomycotina</taxon>
        <taxon>Agaricomycetes</taxon>
        <taxon>Russulales</taxon>
        <taxon>Russulaceae</taxon>
        <taxon>Lactarius</taxon>
    </lineage>
</organism>
<dbReference type="InterPro" id="IPR002156">
    <property type="entry name" value="RNaseH_domain"/>
</dbReference>
<keyword evidence="4" id="KW-1185">Reference proteome</keyword>
<dbReference type="InterPro" id="IPR036397">
    <property type="entry name" value="RNaseH_sf"/>
</dbReference>
<dbReference type="EMBL" id="JAKELL010000008">
    <property type="protein sequence ID" value="KAH8996798.1"/>
    <property type="molecule type" value="Genomic_DNA"/>
</dbReference>
<accession>A0AAD4LRU4</accession>
<feature type="domain" description="RNase H type-1" evidence="2">
    <location>
        <begin position="1"/>
        <end position="29"/>
    </location>
</feature>
<evidence type="ECO:0000259" key="2">
    <source>
        <dbReference type="PROSITE" id="PS50879"/>
    </source>
</evidence>
<name>A0AAD4LRU4_9AGAM</name>
<dbReference type="GO" id="GO:0004523">
    <property type="term" value="F:RNA-DNA hybrid ribonuclease activity"/>
    <property type="evidence" value="ECO:0007669"/>
    <property type="project" value="InterPro"/>
</dbReference>
<comment type="caution">
    <text evidence="3">The sequence shown here is derived from an EMBL/GenBank/DDBJ whole genome shotgun (WGS) entry which is preliminary data.</text>
</comment>
<evidence type="ECO:0000313" key="3">
    <source>
        <dbReference type="EMBL" id="KAH8996798.1"/>
    </source>
</evidence>
<dbReference type="GO" id="GO:0003676">
    <property type="term" value="F:nucleic acid binding"/>
    <property type="evidence" value="ECO:0007669"/>
    <property type="project" value="InterPro"/>
</dbReference>
<reference evidence="3" key="1">
    <citation type="submission" date="2022-01" db="EMBL/GenBank/DDBJ databases">
        <title>Comparative genomics reveals a dynamic genome evolution in the ectomycorrhizal milk-cap (Lactarius) mushrooms.</title>
        <authorList>
            <consortium name="DOE Joint Genome Institute"/>
            <person name="Lebreton A."/>
            <person name="Tang N."/>
            <person name="Kuo A."/>
            <person name="LaButti K."/>
            <person name="Drula E."/>
            <person name="Barry K."/>
            <person name="Clum A."/>
            <person name="Lipzen A."/>
            <person name="Mousain D."/>
            <person name="Ng V."/>
            <person name="Wang R."/>
            <person name="Wang X."/>
            <person name="Dai Y."/>
            <person name="Henrissat B."/>
            <person name="Grigoriev I.V."/>
            <person name="Guerin-Laguette A."/>
            <person name="Yu F."/>
            <person name="Martin F.M."/>
        </authorList>
    </citation>
    <scope>NUCLEOTIDE SEQUENCE</scope>
    <source>
        <strain evidence="3">QP</strain>
    </source>
</reference>
<protein>
    <recommendedName>
        <fullName evidence="2">RNase H type-1 domain-containing protein</fullName>
    </recommendedName>
</protein>
<dbReference type="SUPFAM" id="SSF53098">
    <property type="entry name" value="Ribonuclease H-like"/>
    <property type="match status" value="1"/>
</dbReference>
<feature type="non-terminal residue" evidence="3">
    <location>
        <position position="1"/>
    </location>
</feature>
<dbReference type="Gene3D" id="3.30.420.10">
    <property type="entry name" value="Ribonuclease H-like superfamily/Ribonuclease H"/>
    <property type="match status" value="1"/>
</dbReference>
<gene>
    <name evidence="3" type="ORF">EDB92DRAFT_1762167</name>
</gene>
<feature type="region of interest" description="Disordered" evidence="1">
    <location>
        <begin position="16"/>
        <end position="57"/>
    </location>
</feature>